<protein>
    <submittedName>
        <fullName evidence="1">Uncharacterized protein</fullName>
    </submittedName>
</protein>
<proteinExistence type="predicted"/>
<dbReference type="RefSeq" id="WP_169347241.1">
    <property type="nucleotide sequence ID" value="NZ_JABBJJ010000116.1"/>
</dbReference>
<dbReference type="Proteomes" id="UP000518300">
    <property type="component" value="Unassembled WGS sequence"/>
</dbReference>
<name>A0A848LJN1_9BACT</name>
<dbReference type="EMBL" id="JABBJJ010000116">
    <property type="protein sequence ID" value="NMO17965.1"/>
    <property type="molecule type" value="Genomic_DNA"/>
</dbReference>
<evidence type="ECO:0000313" key="1">
    <source>
        <dbReference type="EMBL" id="NMO17965.1"/>
    </source>
</evidence>
<reference evidence="1 2" key="1">
    <citation type="submission" date="2020-04" db="EMBL/GenBank/DDBJ databases">
        <title>Draft genome of Pyxidicoccus fallax type strain.</title>
        <authorList>
            <person name="Whitworth D.E."/>
        </authorList>
    </citation>
    <scope>NUCLEOTIDE SEQUENCE [LARGE SCALE GENOMIC DNA]</scope>
    <source>
        <strain evidence="1 2">DSM 14698</strain>
    </source>
</reference>
<gene>
    <name evidence="1" type="ORF">HG543_24350</name>
</gene>
<accession>A0A848LJN1</accession>
<evidence type="ECO:0000313" key="2">
    <source>
        <dbReference type="Proteomes" id="UP000518300"/>
    </source>
</evidence>
<comment type="caution">
    <text evidence="1">The sequence shown here is derived from an EMBL/GenBank/DDBJ whole genome shotgun (WGS) entry which is preliminary data.</text>
</comment>
<keyword evidence="2" id="KW-1185">Reference proteome</keyword>
<dbReference type="AlphaFoldDB" id="A0A848LJN1"/>
<dbReference type="InterPro" id="IPR046560">
    <property type="entry name" value="DUF6714"/>
</dbReference>
<sequence>MKTPPPGSAECLAEVRRAFPVALPPPALVAREGLWFDEAGLPHAYENPEALDAARHFAGRPWTDFAPAALLQWELTQGGLPFLAPRALAYYLPAYLVALLTEPLDVDTFGVLESVVGVLTRPDEREPRSTPGGRGEAQWRAMVQERLRSFQAFVDALDEQQRSAVTAFLKVMEPLFESVPPPNPARTALERYWTR</sequence>
<dbReference type="Pfam" id="PF20461">
    <property type="entry name" value="DUF6714"/>
    <property type="match status" value="1"/>
</dbReference>
<organism evidence="1 2">
    <name type="scientific">Pyxidicoccus fallax</name>
    <dbReference type="NCBI Taxonomy" id="394095"/>
    <lineage>
        <taxon>Bacteria</taxon>
        <taxon>Pseudomonadati</taxon>
        <taxon>Myxococcota</taxon>
        <taxon>Myxococcia</taxon>
        <taxon>Myxococcales</taxon>
        <taxon>Cystobacterineae</taxon>
        <taxon>Myxococcaceae</taxon>
        <taxon>Pyxidicoccus</taxon>
    </lineage>
</organism>